<evidence type="ECO:0000256" key="4">
    <source>
        <dbReference type="ARBA" id="ARBA00022729"/>
    </source>
</evidence>
<evidence type="ECO:0000256" key="5">
    <source>
        <dbReference type="ARBA" id="ARBA00023180"/>
    </source>
</evidence>
<sequence>MYGKLLLPALAAATLVSAQSSSTCTQSTITINSAADATAISSCETIKGSIEIGTETGATIDLSGPSQITGDLTLLNNGAIVTLQSSTLGSIGGAFKLQNITVLSTLSFQSLESVGSISWQSLPALGSLTFGTPGVTTAKSVVISDTFLSSLDGIDLNTVALMDINNNRRLTEFSSQLGNLTDNLNIQANGLNLKVTLPNLIWISNMTIANVTSFSAPSLAVVNGSMRFDSNYFTSFAAPNLTETQTGDISFVSNSQLTNLSFPELTTIAGGFTVANNTKLTELTSFPKLEEVGGAIALRGSFDDVELPSLNDVKGAFTLSSTGDIDDSCTTFEKLSSSGGNGKIQGSFSCTSNNQNANNDTSTAGSGSSSGGSSSGNSSSSGDDSSAASSSFSTVLFAAALFAAVAQVL</sequence>
<dbReference type="SUPFAM" id="SSF52058">
    <property type="entry name" value="L domain-like"/>
    <property type="match status" value="2"/>
</dbReference>
<protein>
    <submittedName>
        <fullName evidence="8">GPI-anchored cell wall organization protein ecm33</fullName>
    </submittedName>
</protein>
<evidence type="ECO:0000256" key="1">
    <source>
        <dbReference type="ARBA" id="ARBA00004191"/>
    </source>
</evidence>
<feature type="signal peptide" evidence="7">
    <location>
        <begin position="1"/>
        <end position="18"/>
    </location>
</feature>
<reference evidence="8" key="1">
    <citation type="submission" date="2022-07" db="EMBL/GenBank/DDBJ databases">
        <title>Fungi with potential for degradation of polypropylene.</title>
        <authorList>
            <person name="Gostincar C."/>
        </authorList>
    </citation>
    <scope>NUCLEOTIDE SEQUENCE</scope>
    <source>
        <strain evidence="8">EXF-13308</strain>
    </source>
</reference>
<feature type="compositionally biased region" description="Low complexity" evidence="6">
    <location>
        <begin position="358"/>
        <end position="367"/>
    </location>
</feature>
<comment type="caution">
    <text evidence="8">The sequence shown here is derived from an EMBL/GenBank/DDBJ whole genome shotgun (WGS) entry which is preliminary data.</text>
</comment>
<dbReference type="Gene3D" id="3.80.20.20">
    <property type="entry name" value="Receptor L-domain"/>
    <property type="match status" value="1"/>
</dbReference>
<feature type="chain" id="PRO_5041418279" evidence="7">
    <location>
        <begin position="19"/>
        <end position="409"/>
    </location>
</feature>
<evidence type="ECO:0000256" key="3">
    <source>
        <dbReference type="ARBA" id="ARBA00022525"/>
    </source>
</evidence>
<name>A0AA38VWT4_9PEZI</name>
<keyword evidence="9" id="KW-1185">Reference proteome</keyword>
<evidence type="ECO:0000256" key="7">
    <source>
        <dbReference type="SAM" id="SignalP"/>
    </source>
</evidence>
<dbReference type="InterPro" id="IPR036941">
    <property type="entry name" value="Rcpt_L-dom_sf"/>
</dbReference>
<accession>A0AA38VWT4</accession>
<evidence type="ECO:0000313" key="9">
    <source>
        <dbReference type="Proteomes" id="UP001174694"/>
    </source>
</evidence>
<keyword evidence="4 7" id="KW-0732">Signal</keyword>
<evidence type="ECO:0000256" key="6">
    <source>
        <dbReference type="SAM" id="MobiDB-lite"/>
    </source>
</evidence>
<keyword evidence="5" id="KW-0325">Glycoprotein</keyword>
<feature type="region of interest" description="Disordered" evidence="6">
    <location>
        <begin position="350"/>
        <end position="387"/>
    </location>
</feature>
<comment type="subcellular location">
    <subcellularLocation>
        <location evidence="1">Secreted</location>
        <location evidence="1">Cell wall</location>
    </subcellularLocation>
</comment>
<organism evidence="8 9">
    <name type="scientific">Pleurostoma richardsiae</name>
    <dbReference type="NCBI Taxonomy" id="41990"/>
    <lineage>
        <taxon>Eukaryota</taxon>
        <taxon>Fungi</taxon>
        <taxon>Dikarya</taxon>
        <taxon>Ascomycota</taxon>
        <taxon>Pezizomycotina</taxon>
        <taxon>Sordariomycetes</taxon>
        <taxon>Sordariomycetidae</taxon>
        <taxon>Calosphaeriales</taxon>
        <taxon>Pleurostomataceae</taxon>
        <taxon>Pleurostoma</taxon>
    </lineage>
</organism>
<dbReference type="GO" id="GO:0031505">
    <property type="term" value="P:fungal-type cell wall organization"/>
    <property type="evidence" value="ECO:0007669"/>
    <property type="project" value="TreeGrafter"/>
</dbReference>
<dbReference type="GO" id="GO:0009986">
    <property type="term" value="C:cell surface"/>
    <property type="evidence" value="ECO:0007669"/>
    <property type="project" value="TreeGrafter"/>
</dbReference>
<keyword evidence="3" id="KW-0964">Secreted</keyword>
<feature type="compositionally biased region" description="Low complexity" evidence="6">
    <location>
        <begin position="375"/>
        <end position="387"/>
    </location>
</feature>
<evidence type="ECO:0000313" key="8">
    <source>
        <dbReference type="EMBL" id="KAJ9156173.1"/>
    </source>
</evidence>
<dbReference type="InterPro" id="IPR051648">
    <property type="entry name" value="CWI-Assembly_Regulator"/>
</dbReference>
<dbReference type="Pfam" id="PF12454">
    <property type="entry name" value="Ecm33"/>
    <property type="match status" value="1"/>
</dbReference>
<dbReference type="GO" id="GO:0009277">
    <property type="term" value="C:fungal-type cell wall"/>
    <property type="evidence" value="ECO:0007669"/>
    <property type="project" value="TreeGrafter"/>
</dbReference>
<dbReference type="GO" id="GO:0005886">
    <property type="term" value="C:plasma membrane"/>
    <property type="evidence" value="ECO:0007669"/>
    <property type="project" value="TreeGrafter"/>
</dbReference>
<dbReference type="EMBL" id="JANBVO010000002">
    <property type="protein sequence ID" value="KAJ9156173.1"/>
    <property type="molecule type" value="Genomic_DNA"/>
</dbReference>
<proteinExistence type="predicted"/>
<evidence type="ECO:0000256" key="2">
    <source>
        <dbReference type="ARBA" id="ARBA00022512"/>
    </source>
</evidence>
<dbReference type="AlphaFoldDB" id="A0AA38VWT4"/>
<dbReference type="PANTHER" id="PTHR31018">
    <property type="entry name" value="SPORULATION-SPECIFIC PROTEIN-RELATED"/>
    <property type="match status" value="1"/>
</dbReference>
<dbReference type="Proteomes" id="UP001174694">
    <property type="component" value="Unassembled WGS sequence"/>
</dbReference>
<gene>
    <name evidence="8" type="ORF">NKR23_g943</name>
</gene>
<keyword evidence="2" id="KW-0134">Cell wall</keyword>
<dbReference type="PANTHER" id="PTHR31018:SF3">
    <property type="entry name" value="RECEPTOR PROTEIN-TYROSINE KINASE"/>
    <property type="match status" value="1"/>
</dbReference>